<dbReference type="OrthoDB" id="5330228at2759"/>
<feature type="region of interest" description="Disordered" evidence="8">
    <location>
        <begin position="1213"/>
        <end position="1234"/>
    </location>
</feature>
<evidence type="ECO:0000259" key="9">
    <source>
        <dbReference type="PROSITE" id="PS50089"/>
    </source>
</evidence>
<evidence type="ECO:0000256" key="4">
    <source>
        <dbReference type="ARBA" id="ARBA00022801"/>
    </source>
</evidence>
<feature type="region of interest" description="Disordered" evidence="8">
    <location>
        <begin position="1423"/>
        <end position="1456"/>
    </location>
</feature>
<dbReference type="Pfam" id="PF00176">
    <property type="entry name" value="SNF2-rel_dom"/>
    <property type="match status" value="1"/>
</dbReference>
<keyword evidence="1" id="KW-0479">Metal-binding</keyword>
<dbReference type="Pfam" id="PF13923">
    <property type="entry name" value="zf-C3HC4_2"/>
    <property type="match status" value="1"/>
</dbReference>
<feature type="domain" description="Helicase C-terminal" evidence="11">
    <location>
        <begin position="1274"/>
        <end position="1431"/>
    </location>
</feature>
<dbReference type="InterPro" id="IPR052583">
    <property type="entry name" value="ATP-helicase/E3_Ub-Ligase"/>
</dbReference>
<gene>
    <name evidence="12" type="ORF">LAFE_0F09450G</name>
</gene>
<evidence type="ECO:0000256" key="7">
    <source>
        <dbReference type="PROSITE-ProRule" id="PRU00175"/>
    </source>
</evidence>
<dbReference type="PROSITE" id="PS51194">
    <property type="entry name" value="HELICASE_CTER"/>
    <property type="match status" value="1"/>
</dbReference>
<feature type="compositionally biased region" description="Acidic residues" evidence="8">
    <location>
        <begin position="1442"/>
        <end position="1452"/>
    </location>
</feature>
<dbReference type="InterPro" id="IPR049730">
    <property type="entry name" value="SNF2/RAD54-like_C"/>
</dbReference>
<dbReference type="STRING" id="4955.A0A1G4MF87"/>
<evidence type="ECO:0000256" key="8">
    <source>
        <dbReference type="SAM" id="MobiDB-lite"/>
    </source>
</evidence>
<dbReference type="Proteomes" id="UP000190831">
    <property type="component" value="Chromosome F"/>
</dbReference>
<dbReference type="GO" id="GO:0005634">
    <property type="term" value="C:nucleus"/>
    <property type="evidence" value="ECO:0007669"/>
    <property type="project" value="TreeGrafter"/>
</dbReference>
<keyword evidence="13" id="KW-1185">Reference proteome</keyword>
<dbReference type="InterPro" id="IPR027417">
    <property type="entry name" value="P-loop_NTPase"/>
</dbReference>
<evidence type="ECO:0000256" key="5">
    <source>
        <dbReference type="ARBA" id="ARBA00022833"/>
    </source>
</evidence>
<dbReference type="InterPro" id="IPR013083">
    <property type="entry name" value="Znf_RING/FYVE/PHD"/>
</dbReference>
<sequence>MATVKLKESCIEYYFDQDDKLEKIRNAPELNEIIKNRKKKTNETSIEILRCEIGSGDFGTSNVIVPVRLQYHEIGAERFIVVSANSTPLIKCNVTKSAEKIDLPLKVLTQKYLEADIKHSNAALRKEQISVAGKRKRRKIVINPTRIQHKYKELECTEAILSYAFTGNWMISFSINLNYVPNSTNNFSSETNELLDSLFSARDRSHFVKHEITHYYVQRQFNHQTSKYTKELAIPSVEGMKRPDLNLELLPFQKESVQWMLTKEGVVRGNLDFEGILDLQNVREILNKYISFGYEVMRLSSETLFWNKFTGIILTEREARKICQQLKHKEAHAKGVLSEEMGLGKTIEILALVLLNKRVLSGDVTYLSEANKLITKVATNLIICPDSILRQWVDEIYAHAKESSIMVFHYKGFQAVKKFFDTDNIREIVESLAKFDIIICSYTTVSAEVHYAEFNASSRHRRGTAPKYDYSSPLSLMQFFRIILDEVQMLKGESTNAARCTSLLHRVHTWGVSGTPIYSITDFKTVLSYLQFHPFQDFPKIVDTVRKNITKQVKSNLGDLTNDLSSSSLVNGIKFDANDLMDIFPRFDLCIRHSKADVTDQIRIPPQHNYIVPLEFLPIEQDNYMNLWSSFLEASGFGREGQGQTYLAAKELNYWLSILRKTCCHALMPKASSKQEGEQDFIAVQTIDAILKTLTDEIYDKIDGLHRENFTLRIQSAQVAMELENKPATAVEILNKTKDELSNDLKNKFNIQDPFKMVRADIEGDKDDPQVPRAKLYLDLLHQCYFFVATAYYFLGSKKLELVDEMNEKMALKEIEHKPKAFTDVYTENQMREIEKYQNLEQENYAAAESLRKEILSDRIEKVNMEILAVKNAFSKTENPDVNCVLKKIDDLQDQDYSNNMNVAMCFKQLNSLFNNLNIQADQFNDLLEKLRSLAYKPIIREYDEENQDEKALEYENSINDQDKIFAILDCLSRILDNREEVAIADEEIKISPNLFKNTQTFSDYHIGLVSDLCLVEGLPLRQVFTELKNVSIVKSLTSSSEAKEEGFEQYLLGFEREIPRVKKENKRFRDLLKKYNDIYNAKTAYFSYLQKISDSLVSLVQLEPHARSTILRNTKDDNQFHKNTKKINNLQSRIKYLETLTKLKENIDHKKRFNCTICFSEIYMGSIIKCGHFFCKSCIHSWLKTKMACPLCKMETTFSDVYTFKFQDEQNSASDEEGNDQQSKKNSNQVASDEMHVEDDLFLRKYQRYPHLEKIHQLAIKESYGTKIDFVVKLILYLKINHQEGDNDEPHSKPPQIIIYSQYADFLEILSKVLNHHSIKHVNATTSGKISTAIEKYKKNPDITCLLLNVRKQATGLTLVNATHVFILDPIINSGDEAQAINRIHRIGQTHDTYVWNFVVRNTVEQNILKYKCVLDEKKAQSRKNKNKVETSDNTQSSPSDDSDSDDDEYEFNNVGDESVSKKHIWNCFFQQ</sequence>
<dbReference type="EMBL" id="LT598490">
    <property type="protein sequence ID" value="SCW02572.1"/>
    <property type="molecule type" value="Genomic_DNA"/>
</dbReference>
<organism evidence="12 13">
    <name type="scientific">Lachancea fermentati</name>
    <name type="common">Zygosaccharomyces fermentati</name>
    <dbReference type="NCBI Taxonomy" id="4955"/>
    <lineage>
        <taxon>Eukaryota</taxon>
        <taxon>Fungi</taxon>
        <taxon>Dikarya</taxon>
        <taxon>Ascomycota</taxon>
        <taxon>Saccharomycotina</taxon>
        <taxon>Saccharomycetes</taxon>
        <taxon>Saccharomycetales</taxon>
        <taxon>Saccharomycetaceae</taxon>
        <taxon>Lachancea</taxon>
    </lineage>
</organism>
<dbReference type="SMART" id="SM00487">
    <property type="entry name" value="DEXDc"/>
    <property type="match status" value="1"/>
</dbReference>
<feature type="compositionally biased region" description="Polar residues" evidence="8">
    <location>
        <begin position="1221"/>
        <end position="1232"/>
    </location>
</feature>
<reference evidence="13" key="1">
    <citation type="submission" date="2016-03" db="EMBL/GenBank/DDBJ databases">
        <authorList>
            <person name="Devillers H."/>
        </authorList>
    </citation>
    <scope>NUCLEOTIDE SEQUENCE [LARGE SCALE GENOMIC DNA]</scope>
</reference>
<keyword evidence="6" id="KW-0067">ATP-binding</keyword>
<keyword evidence="4" id="KW-0378">Hydrolase</keyword>
<dbReference type="InterPro" id="IPR059033">
    <property type="entry name" value="C144_05_dom"/>
</dbReference>
<dbReference type="PROSITE" id="PS50089">
    <property type="entry name" value="ZF_RING_2"/>
    <property type="match status" value="1"/>
</dbReference>
<keyword evidence="2" id="KW-0547">Nucleotide-binding</keyword>
<dbReference type="Pfam" id="PF26021">
    <property type="entry name" value="Ferritin_C144_05"/>
    <property type="match status" value="1"/>
</dbReference>
<dbReference type="GO" id="GO:0005524">
    <property type="term" value="F:ATP binding"/>
    <property type="evidence" value="ECO:0007669"/>
    <property type="project" value="InterPro"/>
</dbReference>
<evidence type="ECO:0000259" key="11">
    <source>
        <dbReference type="PROSITE" id="PS51194"/>
    </source>
</evidence>
<dbReference type="OMA" id="KAVFFCA"/>
<dbReference type="Gene3D" id="3.40.50.10810">
    <property type="entry name" value="Tandem AAA-ATPase domain"/>
    <property type="match status" value="1"/>
</dbReference>
<dbReference type="GO" id="GO:0000209">
    <property type="term" value="P:protein polyubiquitination"/>
    <property type="evidence" value="ECO:0007669"/>
    <property type="project" value="TreeGrafter"/>
</dbReference>
<dbReference type="PANTHER" id="PTHR45865">
    <property type="entry name" value="E3 UBIQUITIN-PROTEIN LIGASE SHPRH FAMILY MEMBER"/>
    <property type="match status" value="1"/>
</dbReference>
<dbReference type="InterPro" id="IPR001650">
    <property type="entry name" value="Helicase_C-like"/>
</dbReference>
<proteinExistence type="predicted"/>
<dbReference type="SUPFAM" id="SSF52540">
    <property type="entry name" value="P-loop containing nucleoside triphosphate hydrolases"/>
    <property type="match status" value="2"/>
</dbReference>
<evidence type="ECO:0000313" key="13">
    <source>
        <dbReference type="Proteomes" id="UP000190831"/>
    </source>
</evidence>
<dbReference type="Gene3D" id="3.40.50.300">
    <property type="entry name" value="P-loop containing nucleotide triphosphate hydrolases"/>
    <property type="match status" value="1"/>
</dbReference>
<dbReference type="InterPro" id="IPR017907">
    <property type="entry name" value="Znf_RING_CS"/>
</dbReference>
<dbReference type="PROSITE" id="PS00518">
    <property type="entry name" value="ZF_RING_1"/>
    <property type="match status" value="1"/>
</dbReference>
<dbReference type="GO" id="GO:0006974">
    <property type="term" value="P:DNA damage response"/>
    <property type="evidence" value="ECO:0007669"/>
    <property type="project" value="TreeGrafter"/>
</dbReference>
<evidence type="ECO:0000256" key="6">
    <source>
        <dbReference type="ARBA" id="ARBA00022840"/>
    </source>
</evidence>
<evidence type="ECO:0000313" key="12">
    <source>
        <dbReference type="EMBL" id="SCW02572.1"/>
    </source>
</evidence>
<dbReference type="Pfam" id="PF00271">
    <property type="entry name" value="Helicase_C"/>
    <property type="match status" value="1"/>
</dbReference>
<evidence type="ECO:0000256" key="3">
    <source>
        <dbReference type="ARBA" id="ARBA00022771"/>
    </source>
</evidence>
<accession>A0A1G4MF87</accession>
<dbReference type="InterPro" id="IPR038718">
    <property type="entry name" value="SNF2-like_sf"/>
</dbReference>
<dbReference type="InterPro" id="IPR001841">
    <property type="entry name" value="Znf_RING"/>
</dbReference>
<dbReference type="GO" id="GO:0016787">
    <property type="term" value="F:hydrolase activity"/>
    <property type="evidence" value="ECO:0007669"/>
    <property type="project" value="UniProtKB-KW"/>
</dbReference>
<dbReference type="SUPFAM" id="SSF57850">
    <property type="entry name" value="RING/U-box"/>
    <property type="match status" value="1"/>
</dbReference>
<name>A0A1G4MF87_LACFM</name>
<evidence type="ECO:0000256" key="1">
    <source>
        <dbReference type="ARBA" id="ARBA00022723"/>
    </source>
</evidence>
<keyword evidence="3 7" id="KW-0863">Zinc-finger</keyword>
<dbReference type="SMART" id="SM00490">
    <property type="entry name" value="HELICc"/>
    <property type="match status" value="1"/>
</dbReference>
<dbReference type="InterPro" id="IPR000330">
    <property type="entry name" value="SNF2_N"/>
</dbReference>
<dbReference type="PROSITE" id="PS51192">
    <property type="entry name" value="HELICASE_ATP_BIND_1"/>
    <property type="match status" value="1"/>
</dbReference>
<dbReference type="Gene3D" id="3.30.40.10">
    <property type="entry name" value="Zinc/RING finger domain, C3HC4 (zinc finger)"/>
    <property type="match status" value="1"/>
</dbReference>
<dbReference type="InterPro" id="IPR014001">
    <property type="entry name" value="Helicase_ATP-bd"/>
</dbReference>
<feature type="domain" description="RING-type" evidence="9">
    <location>
        <begin position="1156"/>
        <end position="1194"/>
    </location>
</feature>
<dbReference type="CDD" id="cd18793">
    <property type="entry name" value="SF2_C_SNF"/>
    <property type="match status" value="1"/>
</dbReference>
<dbReference type="SMART" id="SM00184">
    <property type="entry name" value="RING"/>
    <property type="match status" value="1"/>
</dbReference>
<dbReference type="GO" id="GO:0008270">
    <property type="term" value="F:zinc ion binding"/>
    <property type="evidence" value="ECO:0007669"/>
    <property type="project" value="UniProtKB-KW"/>
</dbReference>
<protein>
    <submittedName>
        <fullName evidence="12">LAFE_0F09450g1_1</fullName>
    </submittedName>
</protein>
<feature type="domain" description="Helicase ATP-binding" evidence="10">
    <location>
        <begin position="326"/>
        <end position="534"/>
    </location>
</feature>
<dbReference type="CDD" id="cd23135">
    <property type="entry name" value="RING-HC_IRC20-like"/>
    <property type="match status" value="1"/>
</dbReference>
<keyword evidence="5" id="KW-0862">Zinc</keyword>
<dbReference type="GO" id="GO:0061630">
    <property type="term" value="F:ubiquitin protein ligase activity"/>
    <property type="evidence" value="ECO:0007669"/>
    <property type="project" value="TreeGrafter"/>
</dbReference>
<evidence type="ECO:0000259" key="10">
    <source>
        <dbReference type="PROSITE" id="PS51192"/>
    </source>
</evidence>
<dbReference type="PANTHER" id="PTHR45865:SF1">
    <property type="entry name" value="E3 UBIQUITIN-PROTEIN LIGASE SHPRH"/>
    <property type="match status" value="1"/>
</dbReference>
<evidence type="ECO:0000256" key="2">
    <source>
        <dbReference type="ARBA" id="ARBA00022741"/>
    </source>
</evidence>